<gene>
    <name evidence="2" type="ORF">OSB04_028511</name>
</gene>
<dbReference type="PANTHER" id="PTHR31672:SF13">
    <property type="entry name" value="F-BOX PROTEIN CPR30-LIKE"/>
    <property type="match status" value="1"/>
</dbReference>
<proteinExistence type="predicted"/>
<dbReference type="PANTHER" id="PTHR31672">
    <property type="entry name" value="BNACNNG10540D PROTEIN"/>
    <property type="match status" value="1"/>
</dbReference>
<evidence type="ECO:0000313" key="3">
    <source>
        <dbReference type="Proteomes" id="UP001172457"/>
    </source>
</evidence>
<protein>
    <recommendedName>
        <fullName evidence="1">F-box associated beta-propeller type 1 domain-containing protein</fullName>
    </recommendedName>
</protein>
<evidence type="ECO:0000313" key="2">
    <source>
        <dbReference type="EMBL" id="KAJ9542005.1"/>
    </source>
</evidence>
<evidence type="ECO:0000259" key="1">
    <source>
        <dbReference type="Pfam" id="PF07734"/>
    </source>
</evidence>
<sequence>MARSIGMVKKVKEGASTMEILHEVEVLVQSQRFAIPTILHLRPSSRRRSWRSLVASCSMMTYCCSKYYNDYLPRRWAVLSVFACNAPPSRKQSKSPQTTSRSLYKALVYLPIIQSQQTQHVDFIIFKWAGMCRHIFFGTYRYLDIILWNPLTGNYKSLSKVNSHASCFMIPRRGYGLYYSSCDNDYKLLRITESSSAYIYSLKSDSWRKVESTSCRFLKYWNNSSKTKINVWSYSIIRFDTNTEKFTEIAAPSLPYVAKCCFSLTVVTGCVHLCASSKGVNLWDKLDM</sequence>
<dbReference type="NCBIfam" id="TIGR01640">
    <property type="entry name" value="F_box_assoc_1"/>
    <property type="match status" value="1"/>
</dbReference>
<dbReference type="InterPro" id="IPR017451">
    <property type="entry name" value="F-box-assoc_interact_dom"/>
</dbReference>
<feature type="domain" description="F-box associated beta-propeller type 1" evidence="1">
    <location>
        <begin position="132"/>
        <end position="267"/>
    </location>
</feature>
<dbReference type="InterPro" id="IPR006527">
    <property type="entry name" value="F-box-assoc_dom_typ1"/>
</dbReference>
<dbReference type="AlphaFoldDB" id="A0AA38STB6"/>
<accession>A0AA38STB6</accession>
<organism evidence="2 3">
    <name type="scientific">Centaurea solstitialis</name>
    <name type="common">yellow star-thistle</name>
    <dbReference type="NCBI Taxonomy" id="347529"/>
    <lineage>
        <taxon>Eukaryota</taxon>
        <taxon>Viridiplantae</taxon>
        <taxon>Streptophyta</taxon>
        <taxon>Embryophyta</taxon>
        <taxon>Tracheophyta</taxon>
        <taxon>Spermatophyta</taxon>
        <taxon>Magnoliopsida</taxon>
        <taxon>eudicotyledons</taxon>
        <taxon>Gunneridae</taxon>
        <taxon>Pentapetalae</taxon>
        <taxon>asterids</taxon>
        <taxon>campanulids</taxon>
        <taxon>Asterales</taxon>
        <taxon>Asteraceae</taxon>
        <taxon>Carduoideae</taxon>
        <taxon>Cardueae</taxon>
        <taxon>Centaureinae</taxon>
        <taxon>Centaurea</taxon>
    </lineage>
</organism>
<dbReference type="InterPro" id="IPR011043">
    <property type="entry name" value="Gal_Oxase/kelch_b-propeller"/>
</dbReference>
<dbReference type="EMBL" id="JARYMX010000007">
    <property type="protein sequence ID" value="KAJ9542005.1"/>
    <property type="molecule type" value="Genomic_DNA"/>
</dbReference>
<comment type="caution">
    <text evidence="2">The sequence shown here is derived from an EMBL/GenBank/DDBJ whole genome shotgun (WGS) entry which is preliminary data.</text>
</comment>
<name>A0AA38STB6_9ASTR</name>
<reference evidence="2" key="1">
    <citation type="submission" date="2023-03" db="EMBL/GenBank/DDBJ databases">
        <title>Chromosome-scale reference genome and RAD-based genetic map of yellow starthistle (Centaurea solstitialis) reveal putative structural variation and QTLs associated with invader traits.</title>
        <authorList>
            <person name="Reatini B."/>
            <person name="Cang F.A."/>
            <person name="Jiang Q."/>
            <person name="Mckibben M.T.W."/>
            <person name="Barker M.S."/>
            <person name="Rieseberg L.H."/>
            <person name="Dlugosch K.M."/>
        </authorList>
    </citation>
    <scope>NUCLEOTIDE SEQUENCE</scope>
    <source>
        <strain evidence="2">CAN-66</strain>
        <tissue evidence="2">Leaf</tissue>
    </source>
</reference>
<dbReference type="Proteomes" id="UP001172457">
    <property type="component" value="Chromosome 7"/>
</dbReference>
<dbReference type="InterPro" id="IPR050796">
    <property type="entry name" value="SCF_F-box_component"/>
</dbReference>
<dbReference type="SUPFAM" id="SSF50965">
    <property type="entry name" value="Galactose oxidase, central domain"/>
    <property type="match status" value="1"/>
</dbReference>
<keyword evidence="3" id="KW-1185">Reference proteome</keyword>
<dbReference type="Pfam" id="PF07734">
    <property type="entry name" value="FBA_1"/>
    <property type="match status" value="1"/>
</dbReference>